<dbReference type="SMART" id="SM01110">
    <property type="entry name" value="Cutinase"/>
    <property type="match status" value="1"/>
</dbReference>
<reference evidence="13 14" key="1">
    <citation type="journal article" date="2018" name="Nat. Ecol. Evol.">
        <title>Pezizomycetes genomes reveal the molecular basis of ectomycorrhizal truffle lifestyle.</title>
        <authorList>
            <person name="Murat C."/>
            <person name="Payen T."/>
            <person name="Noel B."/>
            <person name="Kuo A."/>
            <person name="Morin E."/>
            <person name="Chen J."/>
            <person name="Kohler A."/>
            <person name="Krizsan K."/>
            <person name="Balestrini R."/>
            <person name="Da Silva C."/>
            <person name="Montanini B."/>
            <person name="Hainaut M."/>
            <person name="Levati E."/>
            <person name="Barry K.W."/>
            <person name="Belfiori B."/>
            <person name="Cichocki N."/>
            <person name="Clum A."/>
            <person name="Dockter R.B."/>
            <person name="Fauchery L."/>
            <person name="Guy J."/>
            <person name="Iotti M."/>
            <person name="Le Tacon F."/>
            <person name="Lindquist E.A."/>
            <person name="Lipzen A."/>
            <person name="Malagnac F."/>
            <person name="Mello A."/>
            <person name="Molinier V."/>
            <person name="Miyauchi S."/>
            <person name="Poulain J."/>
            <person name="Riccioni C."/>
            <person name="Rubini A."/>
            <person name="Sitrit Y."/>
            <person name="Splivallo R."/>
            <person name="Traeger S."/>
            <person name="Wang M."/>
            <person name="Zifcakova L."/>
            <person name="Wipf D."/>
            <person name="Zambonelli A."/>
            <person name="Paolocci F."/>
            <person name="Nowrousian M."/>
            <person name="Ottonello S."/>
            <person name="Baldrian P."/>
            <person name="Spatafora J.W."/>
            <person name="Henrissat B."/>
            <person name="Nagy L.G."/>
            <person name="Aury J.M."/>
            <person name="Wincker P."/>
            <person name="Grigoriev I.V."/>
            <person name="Bonfante P."/>
            <person name="Martin F.M."/>
        </authorList>
    </citation>
    <scope>NUCLEOTIDE SEQUENCE [LARGE SCALE GENOMIC DNA]</scope>
    <source>
        <strain evidence="13 14">ATCC MYA-4762</strain>
    </source>
</reference>
<dbReference type="PANTHER" id="PTHR48250">
    <property type="entry name" value="CUTINASE 2-RELATED"/>
    <property type="match status" value="1"/>
</dbReference>
<dbReference type="EMBL" id="ML121532">
    <property type="protein sequence ID" value="RPB27264.1"/>
    <property type="molecule type" value="Genomic_DNA"/>
</dbReference>
<dbReference type="EC" id="3.1.1.74" evidence="3 12"/>
<evidence type="ECO:0000256" key="5">
    <source>
        <dbReference type="ARBA" id="ARBA00022525"/>
    </source>
</evidence>
<dbReference type="SUPFAM" id="SSF53474">
    <property type="entry name" value="alpha/beta-Hydrolases"/>
    <property type="match status" value="1"/>
</dbReference>
<feature type="disulfide bond" evidence="11">
    <location>
        <begin position="88"/>
        <end position="163"/>
    </location>
</feature>
<feature type="active site" description="Nucleophile" evidence="10">
    <location>
        <position position="174"/>
    </location>
</feature>
<name>A0A3N4LWJ9_9PEZI</name>
<dbReference type="CDD" id="cd00741">
    <property type="entry name" value="Lipase"/>
    <property type="match status" value="1"/>
</dbReference>
<keyword evidence="7 12" id="KW-0378">Hydrolase</keyword>
<feature type="signal peptide" evidence="12">
    <location>
        <begin position="1"/>
        <end position="19"/>
    </location>
</feature>
<organism evidence="13 14">
    <name type="scientific">Terfezia boudieri ATCC MYA-4762</name>
    <dbReference type="NCBI Taxonomy" id="1051890"/>
    <lineage>
        <taxon>Eukaryota</taxon>
        <taxon>Fungi</taxon>
        <taxon>Dikarya</taxon>
        <taxon>Ascomycota</taxon>
        <taxon>Pezizomycotina</taxon>
        <taxon>Pezizomycetes</taxon>
        <taxon>Pezizales</taxon>
        <taxon>Pezizaceae</taxon>
        <taxon>Terfezia</taxon>
    </lineage>
</organism>
<feature type="chain" id="PRO_5017850250" description="Cutinase" evidence="12">
    <location>
        <begin position="20"/>
        <end position="346"/>
    </location>
</feature>
<sequence length="346" mass="36159">MIRIPSIVVLLIGFISAKAVTSRSSAHIFHQSPPKFLPPALPADHLASGRFADAAFFSKLEISFREKSLSLTKRQGNPTRDDLINGACNGIIIIFARGTGGAGNIGLGLGPSFVAKVEAALPGRVIVQGVLPYTADILGYLQGGSVEGGRSMKALTERAATQCPDAEIVLSGYSQGAQVTHLAAGLLSPTLSRRIAAIVTFGDPKRDDAFPSTLNSKSLVICNSGDLICDGQPIVKEEHSSQAYEARVPEAVAWIKARISPRNDKPSSSTSSSITTTIATTISTSALTEIIPNSTTVGLTTTLSLVNVTSTNVLPASTSTSTVSRIRIPRTIFLAAASALIAFGFL</sequence>
<evidence type="ECO:0000256" key="12">
    <source>
        <dbReference type="RuleBase" id="RU361263"/>
    </source>
</evidence>
<evidence type="ECO:0000256" key="2">
    <source>
        <dbReference type="ARBA" id="ARBA00007534"/>
    </source>
</evidence>
<dbReference type="InterPro" id="IPR000675">
    <property type="entry name" value="Cutinase/axe"/>
</dbReference>
<evidence type="ECO:0000256" key="7">
    <source>
        <dbReference type="ARBA" id="ARBA00022801"/>
    </source>
</evidence>
<evidence type="ECO:0000313" key="13">
    <source>
        <dbReference type="EMBL" id="RPB27264.1"/>
    </source>
</evidence>
<keyword evidence="4 12" id="KW-0719">Serine esterase</keyword>
<dbReference type="Pfam" id="PF01083">
    <property type="entry name" value="Cutinase"/>
    <property type="match status" value="1"/>
</dbReference>
<dbReference type="Gene3D" id="3.40.50.1820">
    <property type="entry name" value="alpha/beta hydrolase"/>
    <property type="match status" value="1"/>
</dbReference>
<comment type="subcellular location">
    <subcellularLocation>
        <location evidence="1 12">Secreted</location>
    </subcellularLocation>
</comment>
<dbReference type="GO" id="GO:0005576">
    <property type="term" value="C:extracellular region"/>
    <property type="evidence" value="ECO:0007669"/>
    <property type="project" value="UniProtKB-SubCell"/>
</dbReference>
<feature type="active site" evidence="10">
    <location>
        <position position="226"/>
    </location>
</feature>
<dbReference type="InterPro" id="IPR029058">
    <property type="entry name" value="AB_hydrolase_fold"/>
</dbReference>
<evidence type="ECO:0000256" key="8">
    <source>
        <dbReference type="ARBA" id="ARBA00023157"/>
    </source>
</evidence>
<dbReference type="InterPro" id="IPR043580">
    <property type="entry name" value="CUTINASE_1"/>
</dbReference>
<evidence type="ECO:0000256" key="4">
    <source>
        <dbReference type="ARBA" id="ARBA00022487"/>
    </source>
</evidence>
<dbReference type="PANTHER" id="PTHR48250:SF2">
    <property type="entry name" value="CUTINASE"/>
    <property type="match status" value="1"/>
</dbReference>
<dbReference type="Proteomes" id="UP000267821">
    <property type="component" value="Unassembled WGS sequence"/>
</dbReference>
<dbReference type="GO" id="GO:0050525">
    <property type="term" value="F:cutinase activity"/>
    <property type="evidence" value="ECO:0007669"/>
    <property type="project" value="UniProtKB-UniRule"/>
</dbReference>
<dbReference type="PROSITE" id="PS00155">
    <property type="entry name" value="CUTINASE_1"/>
    <property type="match status" value="1"/>
</dbReference>
<proteinExistence type="inferred from homology"/>
<evidence type="ECO:0000256" key="1">
    <source>
        <dbReference type="ARBA" id="ARBA00004613"/>
    </source>
</evidence>
<feature type="disulfide bond" evidence="11">
    <location>
        <begin position="222"/>
        <end position="229"/>
    </location>
</feature>
<protein>
    <recommendedName>
        <fullName evidence="3 12">Cutinase</fullName>
        <ecNumber evidence="3 12">3.1.1.74</ecNumber>
    </recommendedName>
</protein>
<keyword evidence="8 11" id="KW-1015">Disulfide bond</keyword>
<evidence type="ECO:0000256" key="6">
    <source>
        <dbReference type="ARBA" id="ARBA00022729"/>
    </source>
</evidence>
<dbReference type="PRINTS" id="PR00129">
    <property type="entry name" value="CUTINASE"/>
</dbReference>
<evidence type="ECO:0000256" key="3">
    <source>
        <dbReference type="ARBA" id="ARBA00013095"/>
    </source>
</evidence>
<gene>
    <name evidence="13" type="ORF">L211DRAFT_834951</name>
</gene>
<accession>A0A3N4LWJ9</accession>
<dbReference type="GO" id="GO:0016052">
    <property type="term" value="P:carbohydrate catabolic process"/>
    <property type="evidence" value="ECO:0007669"/>
    <property type="project" value="TreeGrafter"/>
</dbReference>
<evidence type="ECO:0000256" key="10">
    <source>
        <dbReference type="PIRSR" id="PIRSR611150-1"/>
    </source>
</evidence>
<evidence type="ECO:0000313" key="14">
    <source>
        <dbReference type="Proteomes" id="UP000267821"/>
    </source>
</evidence>
<evidence type="ECO:0000256" key="9">
    <source>
        <dbReference type="ARBA" id="ARBA00034045"/>
    </source>
</evidence>
<evidence type="ECO:0000256" key="11">
    <source>
        <dbReference type="PIRSR" id="PIRSR611150-2"/>
    </source>
</evidence>
<dbReference type="OrthoDB" id="2975078at2759"/>
<dbReference type="AlphaFoldDB" id="A0A3N4LWJ9"/>
<keyword evidence="6 12" id="KW-0732">Signal</keyword>
<comment type="similarity">
    <text evidence="2 12">Belongs to the cutinase family.</text>
</comment>
<comment type="catalytic activity">
    <reaction evidence="9 12">
        <text>cutin + H2O = cutin monomers.</text>
        <dbReference type="EC" id="3.1.1.74"/>
    </reaction>
</comment>
<feature type="active site" description="Proton donor/acceptor" evidence="10">
    <location>
        <position position="239"/>
    </location>
</feature>
<dbReference type="InterPro" id="IPR011150">
    <property type="entry name" value="Cutinase_monf"/>
</dbReference>
<keyword evidence="14" id="KW-1185">Reference proteome</keyword>
<dbReference type="InParanoid" id="A0A3N4LWJ9"/>
<keyword evidence="5 12" id="KW-0964">Secreted</keyword>
<comment type="function">
    <text evidence="12">Catalyzes the hydrolysis of complex carboxylic polyesters found in the cell wall of plants. Degrades cutin, a macromolecule that forms the structure of the plant cuticle.</text>
</comment>